<evidence type="ECO:0000313" key="4">
    <source>
        <dbReference type="Proteomes" id="UP001634747"/>
    </source>
</evidence>
<dbReference type="EMBL" id="JBJYXY010000001">
    <property type="protein sequence ID" value="MFN2974869.1"/>
    <property type="molecule type" value="Genomic_DNA"/>
</dbReference>
<keyword evidence="4" id="KW-1185">Reference proteome</keyword>
<dbReference type="Proteomes" id="UP001634747">
    <property type="component" value="Unassembled WGS sequence"/>
</dbReference>
<keyword evidence="2" id="KW-0812">Transmembrane</keyword>
<keyword evidence="2" id="KW-1133">Transmembrane helix</keyword>
<dbReference type="RefSeq" id="WP_263413583.1">
    <property type="nucleotide sequence ID" value="NZ_BAABBH010000001.1"/>
</dbReference>
<feature type="transmembrane region" description="Helical" evidence="2">
    <location>
        <begin position="93"/>
        <end position="112"/>
    </location>
</feature>
<accession>A0ABW9KGI7</accession>
<evidence type="ECO:0000256" key="1">
    <source>
        <dbReference type="SAM" id="MobiDB-lite"/>
    </source>
</evidence>
<name>A0ABW9KGI7_9BACT</name>
<feature type="transmembrane region" description="Helical" evidence="2">
    <location>
        <begin position="118"/>
        <end position="135"/>
    </location>
</feature>
<feature type="region of interest" description="Disordered" evidence="1">
    <location>
        <begin position="167"/>
        <end position="186"/>
    </location>
</feature>
<reference evidence="3 4" key="1">
    <citation type="submission" date="2024-12" db="EMBL/GenBank/DDBJ databases">
        <authorList>
            <person name="Lee Y."/>
        </authorList>
    </citation>
    <scope>NUCLEOTIDE SEQUENCE [LARGE SCALE GENOMIC DNA]</scope>
    <source>
        <strain evidence="3 4">03SUJ4</strain>
    </source>
</reference>
<proteinExistence type="predicted"/>
<protein>
    <submittedName>
        <fullName evidence="3">Uncharacterized protein</fullName>
    </submittedName>
</protein>
<keyword evidence="2" id="KW-0472">Membrane</keyword>
<feature type="compositionally biased region" description="Basic and acidic residues" evidence="1">
    <location>
        <begin position="175"/>
        <end position="186"/>
    </location>
</feature>
<sequence length="186" mass="20629">MFLPETPVRIETRLNRRQLIERLRREVAGSDALLLPQIGIVGRVGEHEAWFENRGFRFFSAGQVNRQLSLIYEEAPQGTNLVGAFAYPGTLRVIVPAALIVDLCLLAFWLFSSDRGSVGVPIAGCVITFVCLFLARLSAGLGRGREIELVEYLQEILTLSPPTVNGGTVIRPRHLQPDHSQTHPTD</sequence>
<gene>
    <name evidence="3" type="ORF">ACK2TP_03765</name>
</gene>
<evidence type="ECO:0000313" key="3">
    <source>
        <dbReference type="EMBL" id="MFN2974869.1"/>
    </source>
</evidence>
<comment type="caution">
    <text evidence="3">The sequence shown here is derived from an EMBL/GenBank/DDBJ whole genome shotgun (WGS) entry which is preliminary data.</text>
</comment>
<organism evidence="3 4">
    <name type="scientific">Terriglobus aquaticus</name>
    <dbReference type="NCBI Taxonomy" id="940139"/>
    <lineage>
        <taxon>Bacteria</taxon>
        <taxon>Pseudomonadati</taxon>
        <taxon>Acidobacteriota</taxon>
        <taxon>Terriglobia</taxon>
        <taxon>Terriglobales</taxon>
        <taxon>Acidobacteriaceae</taxon>
        <taxon>Terriglobus</taxon>
    </lineage>
</organism>
<evidence type="ECO:0000256" key="2">
    <source>
        <dbReference type="SAM" id="Phobius"/>
    </source>
</evidence>